<accession>A0A317F8C0</accession>
<protein>
    <submittedName>
        <fullName evidence="1">DUF4269 domain-containing protein</fullName>
    </submittedName>
</protein>
<evidence type="ECO:0000313" key="1">
    <source>
        <dbReference type="EMBL" id="PWS34267.1"/>
    </source>
</evidence>
<dbReference type="OrthoDB" id="6402248at2"/>
<proteinExistence type="predicted"/>
<dbReference type="Proteomes" id="UP000245765">
    <property type="component" value="Unassembled WGS sequence"/>
</dbReference>
<dbReference type="AlphaFoldDB" id="A0A317F8C0"/>
<organism evidence="1 2">
    <name type="scientific">Falsiroseomonas bella</name>
    <dbReference type="NCBI Taxonomy" id="2184016"/>
    <lineage>
        <taxon>Bacteria</taxon>
        <taxon>Pseudomonadati</taxon>
        <taxon>Pseudomonadota</taxon>
        <taxon>Alphaproteobacteria</taxon>
        <taxon>Acetobacterales</taxon>
        <taxon>Roseomonadaceae</taxon>
        <taxon>Falsiroseomonas</taxon>
    </lineage>
</organism>
<dbReference type="InterPro" id="IPR025365">
    <property type="entry name" value="DUF4269"/>
</dbReference>
<dbReference type="RefSeq" id="WP_109873239.1">
    <property type="nucleotide sequence ID" value="NZ_QGNA01000007.1"/>
</dbReference>
<dbReference type="Pfam" id="PF14091">
    <property type="entry name" value="DUF4269"/>
    <property type="match status" value="1"/>
</dbReference>
<evidence type="ECO:0000313" key="2">
    <source>
        <dbReference type="Proteomes" id="UP000245765"/>
    </source>
</evidence>
<name>A0A317F8C0_9PROT</name>
<sequence>MARLPWQEVLRYLDPARRLDPFDPRVAGTPALGLDLPGSDLDILCHAPDPDAFLAVLWPLCSGWPGFASWQWRGAYRPLVARFQAGGWEVEIFAAAEPVEQQMAWRHARIEARLLRIGGMALRDRVMDQRRQGMKTERAFAAVLGLEGDPYRALLACEACDDDALLRLGPGLKPGP</sequence>
<reference evidence="2" key="1">
    <citation type="submission" date="2018-05" db="EMBL/GenBank/DDBJ databases">
        <authorList>
            <person name="Du Z."/>
            <person name="Wang X."/>
        </authorList>
    </citation>
    <scope>NUCLEOTIDE SEQUENCE [LARGE SCALE GENOMIC DNA]</scope>
    <source>
        <strain evidence="2">CQN31</strain>
    </source>
</reference>
<comment type="caution">
    <text evidence="1">The sequence shown here is derived from an EMBL/GenBank/DDBJ whole genome shotgun (WGS) entry which is preliminary data.</text>
</comment>
<keyword evidence="2" id="KW-1185">Reference proteome</keyword>
<dbReference type="EMBL" id="QGNA01000007">
    <property type="protein sequence ID" value="PWS34267.1"/>
    <property type="molecule type" value="Genomic_DNA"/>
</dbReference>
<gene>
    <name evidence="1" type="ORF">DFH01_24885</name>
</gene>